<evidence type="ECO:0000313" key="1">
    <source>
        <dbReference type="EMBL" id="QXI08464.1"/>
    </source>
</evidence>
<reference evidence="1 2" key="1">
    <citation type="journal article" date="2020" name="Microorganisms">
        <title>Reliable Identification of Environmental Pseudomonas Isolates Using the rpoD Gene.</title>
        <authorList>
            <consortium name="The Broad Institute Genome Sequencing Platform"/>
            <person name="Girard L."/>
            <person name="Lood C."/>
            <person name="Rokni-Zadeh H."/>
            <person name="van Noort V."/>
            <person name="Lavigne R."/>
            <person name="De Mot R."/>
        </authorList>
    </citation>
    <scope>NUCLEOTIDE SEQUENCE [LARGE SCALE GENOMIC DNA]</scope>
    <source>
        <strain evidence="1 2">ZA 5.3</strain>
    </source>
</reference>
<reference evidence="1 2" key="2">
    <citation type="journal article" date="2021" name="Microorganisms">
        <title>The Ever-Expanding Pseudomonas Genus: Description of 43 New Species and Partition of the Pseudomonas putida Group.</title>
        <authorList>
            <person name="Girard L."/>
            <person name="Lood C."/>
            <person name="Hofte M."/>
            <person name="Vandamme P."/>
            <person name="Rokni-Zadeh H."/>
            <person name="van Noort V."/>
            <person name="Lavigne R."/>
            <person name="De Mot R."/>
        </authorList>
    </citation>
    <scope>NUCLEOTIDE SEQUENCE [LARGE SCALE GENOMIC DNA]</scope>
    <source>
        <strain evidence="1 2">ZA 5.3</strain>
    </source>
</reference>
<organism evidence="1 2">
    <name type="scientific">Pseudomonas tensinigenes</name>
    <dbReference type="NCBI Taxonomy" id="2745511"/>
    <lineage>
        <taxon>Bacteria</taxon>
        <taxon>Pseudomonadati</taxon>
        <taxon>Pseudomonadota</taxon>
        <taxon>Gammaproteobacteria</taxon>
        <taxon>Pseudomonadales</taxon>
        <taxon>Pseudomonadaceae</taxon>
        <taxon>Pseudomonas</taxon>
    </lineage>
</organism>
<proteinExistence type="predicted"/>
<protein>
    <submittedName>
        <fullName evidence="1">Uncharacterized protein</fullName>
    </submittedName>
</protein>
<accession>A0ABX8Q4M4</accession>
<keyword evidence="2" id="KW-1185">Reference proteome</keyword>
<dbReference type="EMBL" id="CP077089">
    <property type="protein sequence ID" value="QXI08464.1"/>
    <property type="molecule type" value="Genomic_DNA"/>
</dbReference>
<dbReference type="RefSeq" id="WP_186614305.1">
    <property type="nucleotide sequence ID" value="NZ_CP077089.1"/>
</dbReference>
<evidence type="ECO:0000313" key="2">
    <source>
        <dbReference type="Proteomes" id="UP000646386"/>
    </source>
</evidence>
<gene>
    <name evidence="1" type="ORF">HU718_012405</name>
</gene>
<name>A0ABX8Q4M4_9PSED</name>
<sequence length="172" mass="20330">MKNLVDYLDSTHSSVQIDFQNKQWHHRIGIPETPGWYYISTNTPISVLQQQNLWSNTYSRAKDQEIVKVKNYDIQHRAKRFSDNLSPYFNTKGVYSGLTSKLQSRAREHTFADPGTAGLALFKYPELHKYEWIFNFVTLYRFMTDCQCKEVMLRLGEQVWRSKHGWPILCSE</sequence>
<dbReference type="Proteomes" id="UP000646386">
    <property type="component" value="Chromosome"/>
</dbReference>